<feature type="domain" description="Glutamine amidotransferase" evidence="2">
    <location>
        <begin position="3"/>
        <end position="184"/>
    </location>
</feature>
<organism evidence="3 4">
    <name type="scientific">Alkalibacter saccharofermentans DSM 14828</name>
    <dbReference type="NCBI Taxonomy" id="1120975"/>
    <lineage>
        <taxon>Bacteria</taxon>
        <taxon>Bacillati</taxon>
        <taxon>Bacillota</taxon>
        <taxon>Clostridia</taxon>
        <taxon>Eubacteriales</taxon>
        <taxon>Eubacteriaceae</taxon>
        <taxon>Alkalibacter</taxon>
    </lineage>
</organism>
<gene>
    <name evidence="3" type="ORF">SAMN02746064_00569</name>
</gene>
<dbReference type="STRING" id="1120975.SAMN02746064_00569"/>
<dbReference type="PRINTS" id="PR00097">
    <property type="entry name" value="ANTSNTHASEII"/>
</dbReference>
<sequence>MILMIDNYDSFTYNLVQYIECIGPKVNVARNDKITVEEIRELKPDVIVISPGPGRPEDAGISLELVKEFKGEIPILGICLGHQTIAQAFGGKIVTARQPVHGKVNEVAHNGKGIFNGIKNPLKVTRYHSLVVERDTLPDLFEITCETDEGEIMGIRHKSLPVEGIQFHPEAILTEMGMELLRNFWEMQGGKA</sequence>
<dbReference type="Pfam" id="PF00117">
    <property type="entry name" value="GATase"/>
    <property type="match status" value="1"/>
</dbReference>
<name>A0A1M4TPI9_9FIRM</name>
<dbReference type="PANTHER" id="PTHR43418:SF4">
    <property type="entry name" value="MULTIFUNCTIONAL TRYPTOPHAN BIOSYNTHESIS PROTEIN"/>
    <property type="match status" value="1"/>
</dbReference>
<dbReference type="GO" id="GO:0000162">
    <property type="term" value="P:L-tryptophan biosynthetic process"/>
    <property type="evidence" value="ECO:0007669"/>
    <property type="project" value="TreeGrafter"/>
</dbReference>
<dbReference type="EMBL" id="FQTU01000002">
    <property type="protein sequence ID" value="SHE46410.1"/>
    <property type="molecule type" value="Genomic_DNA"/>
</dbReference>
<dbReference type="FunFam" id="3.40.50.880:FF:000003">
    <property type="entry name" value="Anthranilate synthase component II"/>
    <property type="match status" value="1"/>
</dbReference>
<dbReference type="PRINTS" id="PR00099">
    <property type="entry name" value="CPSGATASE"/>
</dbReference>
<dbReference type="PROSITE" id="PS51273">
    <property type="entry name" value="GATASE_TYPE_1"/>
    <property type="match status" value="1"/>
</dbReference>
<dbReference type="GO" id="GO:0016740">
    <property type="term" value="F:transferase activity"/>
    <property type="evidence" value="ECO:0007669"/>
    <property type="project" value="UniProtKB-KW"/>
</dbReference>
<dbReference type="AlphaFoldDB" id="A0A1M4TPI9"/>
<dbReference type="PRINTS" id="PR00096">
    <property type="entry name" value="GATASE"/>
</dbReference>
<reference evidence="3 4" key="1">
    <citation type="submission" date="2016-11" db="EMBL/GenBank/DDBJ databases">
        <authorList>
            <person name="Jaros S."/>
            <person name="Januszkiewicz K."/>
            <person name="Wedrychowicz H."/>
        </authorList>
    </citation>
    <scope>NUCLEOTIDE SEQUENCE [LARGE SCALE GENOMIC DNA]</scope>
    <source>
        <strain evidence="3 4">DSM 14828</strain>
    </source>
</reference>
<dbReference type="NCBIfam" id="TIGR00566">
    <property type="entry name" value="trpG_papA"/>
    <property type="match status" value="1"/>
</dbReference>
<accession>A0A1M4TPI9</accession>
<dbReference type="GO" id="GO:0004049">
    <property type="term" value="F:anthranilate synthase activity"/>
    <property type="evidence" value="ECO:0007669"/>
    <property type="project" value="TreeGrafter"/>
</dbReference>
<keyword evidence="1 3" id="KW-0315">Glutamine amidotransferase</keyword>
<dbReference type="InterPro" id="IPR050472">
    <property type="entry name" value="Anth_synth/Amidotransfase"/>
</dbReference>
<evidence type="ECO:0000259" key="2">
    <source>
        <dbReference type="Pfam" id="PF00117"/>
    </source>
</evidence>
<protein>
    <submittedName>
        <fullName evidence="3">Aminodeoxychorismate synthase, glutamine amidotransferase subunit</fullName>
    </submittedName>
</protein>
<dbReference type="GO" id="GO:0005829">
    <property type="term" value="C:cytosol"/>
    <property type="evidence" value="ECO:0007669"/>
    <property type="project" value="TreeGrafter"/>
</dbReference>
<dbReference type="Proteomes" id="UP000184251">
    <property type="component" value="Unassembled WGS sequence"/>
</dbReference>
<dbReference type="RefSeq" id="WP_073269558.1">
    <property type="nucleotide sequence ID" value="NZ_FQTU01000002.1"/>
</dbReference>
<evidence type="ECO:0000313" key="3">
    <source>
        <dbReference type="EMBL" id="SHE46410.1"/>
    </source>
</evidence>
<dbReference type="SUPFAM" id="SSF52317">
    <property type="entry name" value="Class I glutamine amidotransferase-like"/>
    <property type="match status" value="1"/>
</dbReference>
<keyword evidence="3" id="KW-0808">Transferase</keyword>
<evidence type="ECO:0000256" key="1">
    <source>
        <dbReference type="ARBA" id="ARBA00022962"/>
    </source>
</evidence>
<dbReference type="InterPro" id="IPR006221">
    <property type="entry name" value="TrpG/PapA_dom"/>
</dbReference>
<dbReference type="PANTHER" id="PTHR43418">
    <property type="entry name" value="MULTIFUNCTIONAL TRYPTOPHAN BIOSYNTHESIS PROTEIN-RELATED"/>
    <property type="match status" value="1"/>
</dbReference>
<dbReference type="Gene3D" id="3.40.50.880">
    <property type="match status" value="1"/>
</dbReference>
<evidence type="ECO:0000313" key="4">
    <source>
        <dbReference type="Proteomes" id="UP000184251"/>
    </source>
</evidence>
<keyword evidence="4" id="KW-1185">Reference proteome</keyword>
<dbReference type="CDD" id="cd01743">
    <property type="entry name" value="GATase1_Anthranilate_Synthase"/>
    <property type="match status" value="1"/>
</dbReference>
<proteinExistence type="predicted"/>
<dbReference type="InterPro" id="IPR029062">
    <property type="entry name" value="Class_I_gatase-like"/>
</dbReference>
<dbReference type="InterPro" id="IPR017926">
    <property type="entry name" value="GATASE"/>
</dbReference>
<dbReference type="OrthoDB" id="9804328at2"/>